<dbReference type="AlphaFoldDB" id="A0A420FS17"/>
<reference evidence="2 3" key="1">
    <citation type="submission" date="2016-07" db="EMBL/GenBank/DDBJ databases">
        <title>Genome analysis of Burkholderia fungorum ES3-20.</title>
        <authorList>
            <person name="Xu D."/>
            <person name="Yao R."/>
            <person name="Zheng S."/>
        </authorList>
    </citation>
    <scope>NUCLEOTIDE SEQUENCE [LARGE SCALE GENOMIC DNA]</scope>
    <source>
        <strain evidence="2 3">ES3-20</strain>
    </source>
</reference>
<protein>
    <submittedName>
        <fullName evidence="2">Uncharacterized protein</fullName>
    </submittedName>
</protein>
<dbReference type="Proteomes" id="UP000283709">
    <property type="component" value="Unassembled WGS sequence"/>
</dbReference>
<comment type="caution">
    <text evidence="2">The sequence shown here is derived from an EMBL/GenBank/DDBJ whole genome shotgun (WGS) entry which is preliminary data.</text>
</comment>
<dbReference type="EMBL" id="MCAS01000045">
    <property type="protein sequence ID" value="RKF35728.1"/>
    <property type="molecule type" value="Genomic_DNA"/>
</dbReference>
<organism evidence="2 3">
    <name type="scientific">Paraburkholderia fungorum</name>
    <dbReference type="NCBI Taxonomy" id="134537"/>
    <lineage>
        <taxon>Bacteria</taxon>
        <taxon>Pseudomonadati</taxon>
        <taxon>Pseudomonadota</taxon>
        <taxon>Betaproteobacteria</taxon>
        <taxon>Burkholderiales</taxon>
        <taxon>Burkholderiaceae</taxon>
        <taxon>Paraburkholderia</taxon>
    </lineage>
</organism>
<feature type="region of interest" description="Disordered" evidence="1">
    <location>
        <begin position="54"/>
        <end position="80"/>
    </location>
</feature>
<gene>
    <name evidence="2" type="ORF">BCY88_08795</name>
</gene>
<accession>A0A420FS17</accession>
<sequence>MTRRILVQRNGYRHELRTDLPEDTEDNCGANSRRKTRAVCEALAIRTKTYTSYPSEDLPRCEDGARLAQRPIGSDRTASR</sequence>
<proteinExistence type="predicted"/>
<evidence type="ECO:0000256" key="1">
    <source>
        <dbReference type="SAM" id="MobiDB-lite"/>
    </source>
</evidence>
<evidence type="ECO:0000313" key="2">
    <source>
        <dbReference type="EMBL" id="RKF35728.1"/>
    </source>
</evidence>
<evidence type="ECO:0000313" key="3">
    <source>
        <dbReference type="Proteomes" id="UP000283709"/>
    </source>
</evidence>
<name>A0A420FS17_9BURK</name>